<accession>X1PCM1</accession>
<sequence>LGSDYKGEIKKAMLRQVMYWAKKLKKKTV</sequence>
<organism evidence="1">
    <name type="scientific">marine sediment metagenome</name>
    <dbReference type="NCBI Taxonomy" id="412755"/>
    <lineage>
        <taxon>unclassified sequences</taxon>
        <taxon>metagenomes</taxon>
        <taxon>ecological metagenomes</taxon>
    </lineage>
</organism>
<comment type="caution">
    <text evidence="1">The sequence shown here is derived from an EMBL/GenBank/DDBJ whole genome shotgun (WGS) entry which is preliminary data.</text>
</comment>
<dbReference type="AlphaFoldDB" id="X1PCM1"/>
<dbReference type="EMBL" id="BARV01021879">
    <property type="protein sequence ID" value="GAI28654.1"/>
    <property type="molecule type" value="Genomic_DNA"/>
</dbReference>
<evidence type="ECO:0000313" key="1">
    <source>
        <dbReference type="EMBL" id="GAI28654.1"/>
    </source>
</evidence>
<name>X1PCM1_9ZZZZ</name>
<gene>
    <name evidence="1" type="ORF">S06H3_36161</name>
</gene>
<feature type="non-terminal residue" evidence="1">
    <location>
        <position position="1"/>
    </location>
</feature>
<protein>
    <submittedName>
        <fullName evidence="1">Uncharacterized protein</fullName>
    </submittedName>
</protein>
<proteinExistence type="predicted"/>
<reference evidence="1" key="1">
    <citation type="journal article" date="2014" name="Front. Microbiol.">
        <title>High frequency of phylogenetically diverse reductive dehalogenase-homologous genes in deep subseafloor sedimentary metagenomes.</title>
        <authorList>
            <person name="Kawai M."/>
            <person name="Futagami T."/>
            <person name="Toyoda A."/>
            <person name="Takaki Y."/>
            <person name="Nishi S."/>
            <person name="Hori S."/>
            <person name="Arai W."/>
            <person name="Tsubouchi T."/>
            <person name="Morono Y."/>
            <person name="Uchiyama I."/>
            <person name="Ito T."/>
            <person name="Fujiyama A."/>
            <person name="Inagaki F."/>
            <person name="Takami H."/>
        </authorList>
    </citation>
    <scope>NUCLEOTIDE SEQUENCE</scope>
    <source>
        <strain evidence="1">Expedition CK06-06</strain>
    </source>
</reference>